<keyword evidence="2 4" id="KW-0106">Calcium</keyword>
<feature type="signal peptide" evidence="4">
    <location>
        <begin position="1"/>
        <end position="19"/>
    </location>
</feature>
<dbReference type="InterPro" id="IPR001759">
    <property type="entry name" value="PTX_dom"/>
</dbReference>
<organism evidence="6 7">
    <name type="scientific">Erpetoichthys calabaricus</name>
    <name type="common">Rope fish</name>
    <name type="synonym">Calamoichthys calabaricus</name>
    <dbReference type="NCBI Taxonomy" id="27687"/>
    <lineage>
        <taxon>Eukaryota</taxon>
        <taxon>Metazoa</taxon>
        <taxon>Chordata</taxon>
        <taxon>Craniata</taxon>
        <taxon>Vertebrata</taxon>
        <taxon>Euteleostomi</taxon>
        <taxon>Actinopterygii</taxon>
        <taxon>Polypteriformes</taxon>
        <taxon>Polypteridae</taxon>
        <taxon>Erpetoichthys</taxon>
    </lineage>
</organism>
<dbReference type="Ensembl" id="ENSECRT00000003424.1">
    <property type="protein sequence ID" value="ENSECRP00000003366.1"/>
    <property type="gene ID" value="ENSECRG00000002316.1"/>
</dbReference>
<evidence type="ECO:0000259" key="5">
    <source>
        <dbReference type="PROSITE" id="PS51828"/>
    </source>
</evidence>
<dbReference type="PRINTS" id="PR00895">
    <property type="entry name" value="PENTAXIN"/>
</dbReference>
<dbReference type="GeneTree" id="ENSGT01100000263515"/>
<keyword evidence="3" id="KW-1015">Disulfide bond</keyword>
<dbReference type="AlphaFoldDB" id="A0A8C4X441"/>
<comment type="subcellular location">
    <subcellularLocation>
        <location evidence="4">Secreted</location>
    </subcellularLocation>
</comment>
<sequence length="236" mass="26745">MKWPLFAFCLLLSGCNVCCEKGLKKMSLIFPEETDNSYVMLRPAKPMSFTAFTLCMCVASELHLLRETVLFSYYNSGDALNLWVEYGKFNFYLLHSNPVSFRLPQLNSFWTNLCVTWESSSGLTAIWVDGKSSGRKVYRQGHEVQDGGIVILGQDQDNPGNEFDKKQSFIGEITSVHLWDYVLPSDELCLVSQGHTEPKGNVIDWNTVGYEARGNVLIKPVNNYKFCTSVSSSKMW</sequence>
<dbReference type="Pfam" id="PF00354">
    <property type="entry name" value="Pentaxin"/>
    <property type="match status" value="1"/>
</dbReference>
<evidence type="ECO:0000256" key="4">
    <source>
        <dbReference type="RuleBase" id="RU362112"/>
    </source>
</evidence>
<evidence type="ECO:0000313" key="6">
    <source>
        <dbReference type="Ensembl" id="ENSECRP00000003366.1"/>
    </source>
</evidence>
<evidence type="ECO:0000313" key="7">
    <source>
        <dbReference type="Proteomes" id="UP000694620"/>
    </source>
</evidence>
<gene>
    <name evidence="6" type="primary">LOC114664880</name>
</gene>
<accession>A0A8C4X441</accession>
<dbReference type="RefSeq" id="XP_051783386.1">
    <property type="nucleotide sequence ID" value="XM_051927426.1"/>
</dbReference>
<reference evidence="6" key="3">
    <citation type="submission" date="2025-09" db="UniProtKB">
        <authorList>
            <consortium name="Ensembl"/>
        </authorList>
    </citation>
    <scope>IDENTIFICATION</scope>
</reference>
<dbReference type="Proteomes" id="UP000694620">
    <property type="component" value="Chromosome 1"/>
</dbReference>
<dbReference type="GeneID" id="114664880"/>
<keyword evidence="7" id="KW-1185">Reference proteome</keyword>
<reference evidence="6" key="2">
    <citation type="submission" date="2025-08" db="UniProtKB">
        <authorList>
            <consortium name="Ensembl"/>
        </authorList>
    </citation>
    <scope>IDENTIFICATION</scope>
</reference>
<dbReference type="SUPFAM" id="SSF49899">
    <property type="entry name" value="Concanavalin A-like lectins/glucanases"/>
    <property type="match status" value="1"/>
</dbReference>
<dbReference type="SMART" id="SM00159">
    <property type="entry name" value="PTX"/>
    <property type="match status" value="1"/>
</dbReference>
<keyword evidence="1 4" id="KW-0479">Metal-binding</keyword>
<evidence type="ECO:0000256" key="2">
    <source>
        <dbReference type="ARBA" id="ARBA00022837"/>
    </source>
</evidence>
<dbReference type="InterPro" id="IPR051005">
    <property type="entry name" value="Pentraxin_domain"/>
</dbReference>
<proteinExistence type="inferred from homology"/>
<dbReference type="PROSITE" id="PS51257">
    <property type="entry name" value="PROKAR_LIPOPROTEIN"/>
    <property type="match status" value="1"/>
</dbReference>
<feature type="disulfide bond" evidence="3">
    <location>
        <begin position="55"/>
        <end position="114"/>
    </location>
</feature>
<dbReference type="PANTHER" id="PTHR45869">
    <property type="entry name" value="C-REACTIVE PROTEIN-RELATED"/>
    <property type="match status" value="1"/>
</dbReference>
<dbReference type="PROSITE" id="PS51828">
    <property type="entry name" value="PTX_2"/>
    <property type="match status" value="1"/>
</dbReference>
<protein>
    <recommendedName>
        <fullName evidence="4">Pentraxin family member</fullName>
    </recommendedName>
</protein>
<comment type="subunit">
    <text evidence="4">Homopentamer. Pentaxin (or pentraxin) have a discoid arrangement of 5 non-covalently bound subunits.</text>
</comment>
<dbReference type="RefSeq" id="XP_028675001.1">
    <property type="nucleotide sequence ID" value="XM_028819168.2"/>
</dbReference>
<evidence type="ECO:0000256" key="3">
    <source>
        <dbReference type="PROSITE-ProRule" id="PRU01172"/>
    </source>
</evidence>
<comment type="cofactor">
    <cofactor evidence="4">
        <name>Ca(2+)</name>
        <dbReference type="ChEBI" id="CHEBI:29108"/>
    </cofactor>
    <text evidence="4">Binds 2 calcium ions per subunit.</text>
</comment>
<name>A0A8C4X441_ERPCA</name>
<dbReference type="PANTHER" id="PTHR45869:SF2">
    <property type="entry name" value="C-REACTIVE PROTEIN-RELATED"/>
    <property type="match status" value="1"/>
</dbReference>
<evidence type="ECO:0000256" key="1">
    <source>
        <dbReference type="ARBA" id="ARBA00022723"/>
    </source>
</evidence>
<reference evidence="6" key="1">
    <citation type="submission" date="2021-06" db="EMBL/GenBank/DDBJ databases">
        <authorList>
            <consortium name="Wellcome Sanger Institute Data Sharing"/>
        </authorList>
    </citation>
    <scope>NUCLEOTIDE SEQUENCE [LARGE SCALE GENOMIC DNA]</scope>
</reference>
<dbReference type="InterPro" id="IPR013320">
    <property type="entry name" value="ConA-like_dom_sf"/>
</dbReference>
<dbReference type="GO" id="GO:0046872">
    <property type="term" value="F:metal ion binding"/>
    <property type="evidence" value="ECO:0007669"/>
    <property type="project" value="UniProtKB-KW"/>
</dbReference>
<dbReference type="GO" id="GO:0005576">
    <property type="term" value="C:extracellular region"/>
    <property type="evidence" value="ECO:0007669"/>
    <property type="project" value="UniProtKB-SubCell"/>
</dbReference>
<dbReference type="Gene3D" id="2.60.120.200">
    <property type="match status" value="1"/>
</dbReference>
<feature type="domain" description="Pentraxin (PTX)" evidence="5">
    <location>
        <begin position="24"/>
        <end position="224"/>
    </location>
</feature>
<feature type="chain" id="PRO_5034563299" description="Pentraxin family member" evidence="4">
    <location>
        <begin position="20"/>
        <end position="236"/>
    </location>
</feature>
<comment type="similarity">
    <text evidence="4">Belongs to the pentraxin family.</text>
</comment>
<keyword evidence="4" id="KW-0732">Signal</keyword>